<keyword evidence="2" id="KW-1185">Reference proteome</keyword>
<evidence type="ECO:0000313" key="1">
    <source>
        <dbReference type="EMBL" id="KAK3274442.1"/>
    </source>
</evidence>
<dbReference type="EMBL" id="LGRX02007723">
    <property type="protein sequence ID" value="KAK3274442.1"/>
    <property type="molecule type" value="Genomic_DNA"/>
</dbReference>
<dbReference type="AlphaFoldDB" id="A0AAE0L772"/>
<sequence>MLQGAGHILAVPRATTLSSSKVRGMRDAADLRCAASVCAQRRLVLKWIQSHCKRFLLVEFDVHFFGRAAMKGQDLRSPGRVQAVVEAFERGLAEYEDLGDDGERVIQGFLCPVLEGYFDSNVATNFEQGLVDWKEELLEAGFSSISHEHVYDYWWAPAFCICAQ</sequence>
<evidence type="ECO:0000313" key="2">
    <source>
        <dbReference type="Proteomes" id="UP001190700"/>
    </source>
</evidence>
<accession>A0AAE0L772</accession>
<reference evidence="1 2" key="1">
    <citation type="journal article" date="2015" name="Genome Biol. Evol.">
        <title>Comparative Genomics of a Bacterivorous Green Alga Reveals Evolutionary Causalities and Consequences of Phago-Mixotrophic Mode of Nutrition.</title>
        <authorList>
            <person name="Burns J.A."/>
            <person name="Paasch A."/>
            <person name="Narechania A."/>
            <person name="Kim E."/>
        </authorList>
    </citation>
    <scope>NUCLEOTIDE SEQUENCE [LARGE SCALE GENOMIC DNA]</scope>
    <source>
        <strain evidence="1 2">PLY_AMNH</strain>
    </source>
</reference>
<protein>
    <submittedName>
        <fullName evidence="1">Uncharacterized protein</fullName>
    </submittedName>
</protein>
<dbReference type="Proteomes" id="UP001190700">
    <property type="component" value="Unassembled WGS sequence"/>
</dbReference>
<name>A0AAE0L772_9CHLO</name>
<organism evidence="1 2">
    <name type="scientific">Cymbomonas tetramitiformis</name>
    <dbReference type="NCBI Taxonomy" id="36881"/>
    <lineage>
        <taxon>Eukaryota</taxon>
        <taxon>Viridiplantae</taxon>
        <taxon>Chlorophyta</taxon>
        <taxon>Pyramimonadophyceae</taxon>
        <taxon>Pyramimonadales</taxon>
        <taxon>Pyramimonadaceae</taxon>
        <taxon>Cymbomonas</taxon>
    </lineage>
</organism>
<comment type="caution">
    <text evidence="1">The sequence shown here is derived from an EMBL/GenBank/DDBJ whole genome shotgun (WGS) entry which is preliminary data.</text>
</comment>
<gene>
    <name evidence="1" type="ORF">CYMTET_17373</name>
</gene>
<proteinExistence type="predicted"/>